<sequence>MGLLSWLFGKNKPEEPALTAEQESRLGERLSTLAPELPDTSGLSRRDIFSPRDQSKQWVKDVRESNRRLQAASVRTAQVYTYTWKGLPKLRKGERIIMSRSSASTLRSAYNGSTWSKSSDGGTAFSYRGRTCCVVFSQIVDGLDSVTMVCQGQFSAGLPELRVEVRKVCDVQSESRYVPRNRRPAGLRELKASRTVALSGEEGAQEALVQYGDDALVWMTVRRGLIPKGKSKDEPTLWFALDGVDVGYLTPLQGRRQYGQVPPEGAMCLARIKHGAKKYEVTVHLPDYEKKR</sequence>
<name>A0A4Q5BFW3_9BIFI</name>
<gene>
    <name evidence="2" type="ORF">PG2072B_0974</name>
</gene>
<dbReference type="EMBL" id="SBKU01000007">
    <property type="protein sequence ID" value="RYQ68371.1"/>
    <property type="molecule type" value="Genomic_DNA"/>
</dbReference>
<proteinExistence type="predicted"/>
<dbReference type="AlphaFoldDB" id="A0A4Q5BFW3"/>
<feature type="region of interest" description="Disordered" evidence="1">
    <location>
        <begin position="15"/>
        <end position="46"/>
    </location>
</feature>
<reference evidence="2 3" key="1">
    <citation type="submission" date="2019-01" db="EMBL/GenBank/DDBJ databases">
        <title>Unveiling genomic diversity among members of the Bifidobacterium pseudolongum species, a widely distributed gut commensal of the animal kingdom.</title>
        <authorList>
            <person name="Lugli G.A."/>
            <person name="Duranti S."/>
            <person name="Albert K."/>
            <person name="Mancabelli L."/>
            <person name="Napoli S."/>
            <person name="Viappiani A."/>
            <person name="Anzalone R."/>
            <person name="Longhi G."/>
            <person name="Milani C."/>
            <person name="Turroni F."/>
            <person name="Alessandri G."/>
            <person name="Sela D.A."/>
            <person name="Van Sinderen D."/>
            <person name="Ventura M."/>
        </authorList>
    </citation>
    <scope>NUCLEOTIDE SEQUENCE [LARGE SCALE GENOMIC DNA]</scope>
    <source>
        <strain evidence="2 3">2072B</strain>
    </source>
</reference>
<comment type="caution">
    <text evidence="2">The sequence shown here is derived from an EMBL/GenBank/DDBJ whole genome shotgun (WGS) entry which is preliminary data.</text>
</comment>
<dbReference type="RefSeq" id="WP_129913105.1">
    <property type="nucleotide sequence ID" value="NZ_SBKU01000007.1"/>
</dbReference>
<evidence type="ECO:0000313" key="2">
    <source>
        <dbReference type="EMBL" id="RYQ68371.1"/>
    </source>
</evidence>
<protein>
    <submittedName>
        <fullName evidence="2">DNA polymerase III subunit epsilon</fullName>
    </submittedName>
</protein>
<organism evidence="2 3">
    <name type="scientific">Bifidobacterium pseudolongum subsp. globosum</name>
    <dbReference type="NCBI Taxonomy" id="1690"/>
    <lineage>
        <taxon>Bacteria</taxon>
        <taxon>Bacillati</taxon>
        <taxon>Actinomycetota</taxon>
        <taxon>Actinomycetes</taxon>
        <taxon>Bifidobacteriales</taxon>
        <taxon>Bifidobacteriaceae</taxon>
        <taxon>Bifidobacterium</taxon>
    </lineage>
</organism>
<accession>A0A4Q5BFW3</accession>
<evidence type="ECO:0000256" key="1">
    <source>
        <dbReference type="SAM" id="MobiDB-lite"/>
    </source>
</evidence>
<evidence type="ECO:0000313" key="3">
    <source>
        <dbReference type="Proteomes" id="UP000293268"/>
    </source>
</evidence>
<dbReference type="Proteomes" id="UP000293268">
    <property type="component" value="Unassembled WGS sequence"/>
</dbReference>